<name>A0ABU4GLE2_9CLOT</name>
<protein>
    <submittedName>
        <fullName evidence="2">Uncharacterized protein</fullName>
    </submittedName>
</protein>
<comment type="caution">
    <text evidence="2">The sequence shown here is derived from an EMBL/GenBank/DDBJ whole genome shotgun (WGS) entry which is preliminary data.</text>
</comment>
<evidence type="ECO:0000313" key="3">
    <source>
        <dbReference type="Proteomes" id="UP001276854"/>
    </source>
</evidence>
<keyword evidence="1" id="KW-0812">Transmembrane</keyword>
<reference evidence="2 3" key="1">
    <citation type="submission" date="2023-10" db="EMBL/GenBank/DDBJ databases">
        <title>A novel Glycoside Hydrolase 43-Like Enzyme from Clostrdium boliviensis is an Endo-xylanase, and a Candidate for Xylooligosaccharides Production from Different Xylan Substrates.</title>
        <authorList>
            <person name="Alvarez M.T."/>
            <person name="Rocabado-Villegas L.R."/>
            <person name="Salas-Veizaga D.M."/>
            <person name="Linares-Pasten J.A."/>
            <person name="Gudmundsdottir E.E."/>
            <person name="Hreggvidsson G.O."/>
            <person name="Adlercreutz P."/>
            <person name="Nordberg Karlsson E."/>
        </authorList>
    </citation>
    <scope>NUCLEOTIDE SEQUENCE [LARGE SCALE GENOMIC DNA]</scope>
    <source>
        <strain evidence="2 3">E-1</strain>
    </source>
</reference>
<keyword evidence="1" id="KW-0472">Membrane</keyword>
<dbReference type="Proteomes" id="UP001276854">
    <property type="component" value="Unassembled WGS sequence"/>
</dbReference>
<dbReference type="RefSeq" id="WP_318064663.1">
    <property type="nucleotide sequence ID" value="NZ_JAWONS010000216.1"/>
</dbReference>
<keyword evidence="3" id="KW-1185">Reference proteome</keyword>
<keyword evidence="1" id="KW-1133">Transmembrane helix</keyword>
<dbReference type="EMBL" id="JAWONS010000216">
    <property type="protein sequence ID" value="MDW2798426.1"/>
    <property type="molecule type" value="Genomic_DNA"/>
</dbReference>
<evidence type="ECO:0000313" key="2">
    <source>
        <dbReference type="EMBL" id="MDW2798426.1"/>
    </source>
</evidence>
<evidence type="ECO:0000256" key="1">
    <source>
        <dbReference type="SAM" id="Phobius"/>
    </source>
</evidence>
<gene>
    <name evidence="2" type="ORF">RZO55_12660</name>
</gene>
<sequence length="100" mass="11540">MRNLLNSEKKRLLVLAIVISFFPPVLQINERNIEHVYSLGFPDIFVTLHGHISEFPAGLGINPIQFLGNVGVNWIILCILVKVFRKLVFYLRHKKDSVDR</sequence>
<accession>A0ABU4GLE2</accession>
<proteinExistence type="predicted"/>
<organism evidence="2 3">
    <name type="scientific">Clostridium boliviensis</name>
    <dbReference type="NCBI Taxonomy" id="318465"/>
    <lineage>
        <taxon>Bacteria</taxon>
        <taxon>Bacillati</taxon>
        <taxon>Bacillota</taxon>
        <taxon>Clostridia</taxon>
        <taxon>Eubacteriales</taxon>
        <taxon>Clostridiaceae</taxon>
        <taxon>Clostridium</taxon>
    </lineage>
</organism>
<feature type="transmembrane region" description="Helical" evidence="1">
    <location>
        <begin position="64"/>
        <end position="84"/>
    </location>
</feature>